<reference evidence="1" key="1">
    <citation type="submission" date="2020-10" db="EMBL/GenBank/DDBJ databases">
        <authorList>
            <person name="Gilroy R."/>
        </authorList>
    </citation>
    <scope>NUCLEOTIDE SEQUENCE</scope>
    <source>
        <strain evidence="1">ChiW17-6978</strain>
    </source>
</reference>
<accession>A0A9D1GR82</accession>
<dbReference type="AlphaFoldDB" id="A0A9D1GR82"/>
<evidence type="ECO:0000313" key="2">
    <source>
        <dbReference type="Proteomes" id="UP000886758"/>
    </source>
</evidence>
<evidence type="ECO:0000313" key="1">
    <source>
        <dbReference type="EMBL" id="HIT49958.1"/>
    </source>
</evidence>
<dbReference type="InterPro" id="IPR018901">
    <property type="entry name" value="Spore_coat_CotE"/>
</dbReference>
<dbReference type="Proteomes" id="UP000886758">
    <property type="component" value="Unassembled WGS sequence"/>
</dbReference>
<protein>
    <submittedName>
        <fullName evidence="1">Outer spore coat protein CotE</fullName>
    </submittedName>
</protein>
<proteinExistence type="predicted"/>
<reference evidence="1" key="2">
    <citation type="journal article" date="2021" name="PeerJ">
        <title>Extensive microbial diversity within the chicken gut microbiome revealed by metagenomics and culture.</title>
        <authorList>
            <person name="Gilroy R."/>
            <person name="Ravi A."/>
            <person name="Getino M."/>
            <person name="Pursley I."/>
            <person name="Horton D.L."/>
            <person name="Alikhan N.F."/>
            <person name="Baker D."/>
            <person name="Gharbi K."/>
            <person name="Hall N."/>
            <person name="Watson M."/>
            <person name="Adriaenssens E.M."/>
            <person name="Foster-Nyarko E."/>
            <person name="Jarju S."/>
            <person name="Secka A."/>
            <person name="Antonio M."/>
            <person name="Oren A."/>
            <person name="Chaudhuri R.R."/>
            <person name="La Ragione R."/>
            <person name="Hildebrand F."/>
            <person name="Pallen M.J."/>
        </authorList>
    </citation>
    <scope>NUCLEOTIDE SEQUENCE</scope>
    <source>
        <strain evidence="1">ChiW17-6978</strain>
    </source>
</reference>
<dbReference type="Pfam" id="PF10628">
    <property type="entry name" value="CotE"/>
    <property type="match status" value="1"/>
</dbReference>
<keyword evidence="1" id="KW-0946">Virion</keyword>
<comment type="caution">
    <text evidence="1">The sequence shown here is derived from an EMBL/GenBank/DDBJ whole genome shotgun (WGS) entry which is preliminary data.</text>
</comment>
<organism evidence="1 2">
    <name type="scientific">Candidatus Pelethenecus faecipullorum</name>
    <dbReference type="NCBI Taxonomy" id="2840900"/>
    <lineage>
        <taxon>Bacteria</taxon>
        <taxon>Bacillati</taxon>
        <taxon>Mycoplasmatota</taxon>
        <taxon>Mollicutes</taxon>
        <taxon>Candidatus Pelethenecus</taxon>
    </lineage>
</organism>
<keyword evidence="1" id="KW-0167">Capsid protein</keyword>
<name>A0A9D1GR82_9MOLU</name>
<gene>
    <name evidence="1" type="primary">cotE</name>
    <name evidence="1" type="ORF">IAD46_02920</name>
</gene>
<sequence length="171" mass="19646">MNEVREIVTKAVVAKGKKAMHITHNIQTTAHPYSVLGCWIINHEFEAVRNDNLVDIDGEFEVNIWYSTEENTKTDVLREKVAYHKDIKVKSIVTEYMKNSDDVLARILKHPTVTNAKIIDDEIKLDIDMEIMAEIIGETKMQVTVFIPVVSDEEDIDDLDIEVNEDFLTDK</sequence>
<dbReference type="EMBL" id="DVLF01000093">
    <property type="protein sequence ID" value="HIT49958.1"/>
    <property type="molecule type" value="Genomic_DNA"/>
</dbReference>